<sequence>MYSLSTITPLVLHNYLYSNRFKRVKWLKLLSRRSLARPLEETMCPALLAKPLLGSSTSAVGRVPDHIRDAVYRVNARQLQRMVDVHPTYAADVPSTGENGLSNLAWLLLDWAEDMPMQRVVGIVVAAGPFQTQGNLEGFDVRLVFNGPDGQ</sequence>
<proteinExistence type="predicted"/>
<dbReference type="WBParaSite" id="GPLIN_000203500">
    <property type="protein sequence ID" value="GPLIN_000203500"/>
    <property type="gene ID" value="GPLIN_000203500"/>
</dbReference>
<reference evidence="1" key="1">
    <citation type="submission" date="2013-12" db="EMBL/GenBank/DDBJ databases">
        <authorList>
            <person name="Aslett M."/>
        </authorList>
    </citation>
    <scope>NUCLEOTIDE SEQUENCE [LARGE SCALE GENOMIC DNA]</scope>
    <source>
        <strain evidence="1">Lindley</strain>
    </source>
</reference>
<name>A0A183BN49_GLOPA</name>
<keyword evidence="1" id="KW-1185">Reference proteome</keyword>
<evidence type="ECO:0000313" key="2">
    <source>
        <dbReference type="WBParaSite" id="GPLIN_000203500"/>
    </source>
</evidence>
<evidence type="ECO:0000313" key="1">
    <source>
        <dbReference type="Proteomes" id="UP000050741"/>
    </source>
</evidence>
<protein>
    <submittedName>
        <fullName evidence="2">DNA-directed RNA polymerase</fullName>
    </submittedName>
</protein>
<reference evidence="1" key="2">
    <citation type="submission" date="2014-05" db="EMBL/GenBank/DDBJ databases">
        <title>The genome and life-stage specific transcriptomes of Globodera pallida elucidate key aspects of plant parasitism by a cyst nematode.</title>
        <authorList>
            <person name="Cotton J.A."/>
            <person name="Lilley C.J."/>
            <person name="Jones L.M."/>
            <person name="Kikuchi T."/>
            <person name="Reid A.J."/>
            <person name="Thorpe P."/>
            <person name="Tsai I.J."/>
            <person name="Beasley H."/>
            <person name="Blok V."/>
            <person name="Cock P.J.A."/>
            <person name="Van den Akker S.E."/>
            <person name="Holroyd N."/>
            <person name="Hunt M."/>
            <person name="Mantelin S."/>
            <person name="Naghra H."/>
            <person name="Pain A."/>
            <person name="Palomares-Rius J.E."/>
            <person name="Zarowiecki M."/>
            <person name="Berriman M."/>
            <person name="Jones J.T."/>
            <person name="Urwin P.E."/>
        </authorList>
    </citation>
    <scope>NUCLEOTIDE SEQUENCE [LARGE SCALE GENOMIC DNA]</scope>
    <source>
        <strain evidence="1">Lindley</strain>
    </source>
</reference>
<accession>A0A183BN49</accession>
<dbReference type="Proteomes" id="UP000050741">
    <property type="component" value="Unassembled WGS sequence"/>
</dbReference>
<organism evidence="1 2">
    <name type="scientific">Globodera pallida</name>
    <name type="common">Potato cyst nematode worm</name>
    <name type="synonym">Heterodera pallida</name>
    <dbReference type="NCBI Taxonomy" id="36090"/>
    <lineage>
        <taxon>Eukaryota</taxon>
        <taxon>Metazoa</taxon>
        <taxon>Ecdysozoa</taxon>
        <taxon>Nematoda</taxon>
        <taxon>Chromadorea</taxon>
        <taxon>Rhabditida</taxon>
        <taxon>Tylenchina</taxon>
        <taxon>Tylenchomorpha</taxon>
        <taxon>Tylenchoidea</taxon>
        <taxon>Heteroderidae</taxon>
        <taxon>Heteroderinae</taxon>
        <taxon>Globodera</taxon>
    </lineage>
</organism>
<reference evidence="2" key="3">
    <citation type="submission" date="2016-06" db="UniProtKB">
        <authorList>
            <consortium name="WormBaseParasite"/>
        </authorList>
    </citation>
    <scope>IDENTIFICATION</scope>
</reference>
<dbReference type="AlphaFoldDB" id="A0A183BN49"/>